<dbReference type="Proteomes" id="UP000002372">
    <property type="component" value="Chromosome"/>
</dbReference>
<dbReference type="Pfam" id="PF22657">
    <property type="entry name" value="SSB_1"/>
    <property type="match status" value="1"/>
</dbReference>
<evidence type="ECO:0000256" key="1">
    <source>
        <dbReference type="ARBA" id="ARBA00022515"/>
    </source>
</evidence>
<dbReference type="eggNOG" id="COG2965">
    <property type="taxonomic scope" value="Bacteria"/>
</dbReference>
<comment type="subunit">
    <text evidence="4">Homodimer. Interacts with PriA and DnaT. Component of the replication restart primosome. Primosome assembly occurs via a 'hand-off' mechanism. PriA binds to replication forks, subsequently PriB then DnaT bind; DnaT then displaces ssDNA to generate the helicase loading substrate.</text>
</comment>
<dbReference type="EMBL" id="FP475956">
    <property type="protein sequence ID" value="CAZ89079.1"/>
    <property type="molecule type" value="Genomic_DNA"/>
</dbReference>
<dbReference type="GO" id="GO:0006269">
    <property type="term" value="P:DNA replication, synthesis of primer"/>
    <property type="evidence" value="ECO:0007669"/>
    <property type="project" value="UniProtKB-KW"/>
</dbReference>
<dbReference type="HAMAP" id="MF_00720">
    <property type="entry name" value="PriB"/>
    <property type="match status" value="1"/>
</dbReference>
<name>D6CUW0_THIA3</name>
<dbReference type="InterPro" id="IPR012340">
    <property type="entry name" value="NA-bd_OB-fold"/>
</dbReference>
<reference evidence="6" key="2">
    <citation type="journal article" date="2010" name="PLoS Genet.">
        <title>Structure, function, and evolution of the Thiomonas spp. genome.</title>
        <authorList>
            <person name="Arsene-Ploetze F."/>
            <person name="Koechler S."/>
            <person name="Marchal M."/>
            <person name="Coppee J.Y."/>
            <person name="Chandler M."/>
            <person name="Bonnefoy V."/>
            <person name="Brochier-Armanet C."/>
            <person name="Barakat M."/>
            <person name="Barbe V."/>
            <person name="Battaglia-Brunet F."/>
            <person name="Bruneel O."/>
            <person name="Bryan C.G."/>
            <person name="Cleiss-Arnold J."/>
            <person name="Cruveiller S."/>
            <person name="Erhardt M."/>
            <person name="Heinrich-Salmeron A."/>
            <person name="Hommais F."/>
            <person name="Joulian C."/>
            <person name="Krin E."/>
            <person name="Lieutaud A."/>
            <person name="Lievremont D."/>
            <person name="Michel C."/>
            <person name="Muller D."/>
            <person name="Ortet P."/>
            <person name="Proux C."/>
            <person name="Siguier P."/>
            <person name="Roche D."/>
            <person name="Rouy Z."/>
            <person name="Salvignol G."/>
            <person name="Slyemi D."/>
            <person name="Talla E."/>
            <person name="Weiss S."/>
            <person name="Weissenbach J."/>
            <person name="Medigue C."/>
            <person name="Bertin P.N."/>
        </authorList>
    </citation>
    <scope>NUCLEOTIDE SEQUENCE [LARGE SCALE GENOMIC DNA]</scope>
    <source>
        <strain evidence="6">DSM 22701 / CIP 110005 / 3As</strain>
    </source>
</reference>
<organism evidence="5 6">
    <name type="scientific">Thiomonas arsenitoxydans (strain DSM 22701 / CIP 110005 / 3As)</name>
    <dbReference type="NCBI Taxonomy" id="426114"/>
    <lineage>
        <taxon>Bacteria</taxon>
        <taxon>Pseudomonadati</taxon>
        <taxon>Pseudomonadota</taxon>
        <taxon>Betaproteobacteria</taxon>
        <taxon>Burkholderiales</taxon>
        <taxon>Thiomonas</taxon>
    </lineage>
</organism>
<dbReference type="GO" id="GO:1990077">
    <property type="term" value="C:primosome complex"/>
    <property type="evidence" value="ECO:0007669"/>
    <property type="project" value="UniProtKB-UniRule"/>
</dbReference>
<protein>
    <recommendedName>
        <fullName evidence="4">Replication restart protein PriB</fullName>
    </recommendedName>
</protein>
<evidence type="ECO:0000256" key="4">
    <source>
        <dbReference type="HAMAP-Rule" id="MF_00720"/>
    </source>
</evidence>
<evidence type="ECO:0000313" key="5">
    <source>
        <dbReference type="EMBL" id="CAZ89079.1"/>
    </source>
</evidence>
<evidence type="ECO:0000256" key="3">
    <source>
        <dbReference type="ARBA" id="ARBA00023125"/>
    </source>
</evidence>
<dbReference type="Gene3D" id="2.40.50.140">
    <property type="entry name" value="Nucleic acid-binding proteins"/>
    <property type="match status" value="1"/>
</dbReference>
<dbReference type="AlphaFoldDB" id="D6CUW0"/>
<dbReference type="InterPro" id="IPR000424">
    <property type="entry name" value="Primosome_PriB/ssb"/>
</dbReference>
<keyword evidence="3 4" id="KW-0238">DNA-binding</keyword>
<gene>
    <name evidence="4" type="primary">priB</name>
    <name evidence="5" type="ordered locus">THI_2450</name>
</gene>
<dbReference type="KEGG" id="thi:THI_2450"/>
<evidence type="ECO:0000256" key="2">
    <source>
        <dbReference type="ARBA" id="ARBA00022705"/>
    </source>
</evidence>
<dbReference type="SUPFAM" id="SSF50249">
    <property type="entry name" value="Nucleic acid-binding proteins"/>
    <property type="match status" value="1"/>
</dbReference>
<reference key="1">
    <citation type="submission" date="2009-07" db="EMBL/GenBank/DDBJ databases">
        <authorList>
            <person name="Genoscope - CEA"/>
        </authorList>
    </citation>
    <scope>NUCLEOTIDE SEQUENCE</scope>
    <source>
        <strain>3As</strain>
    </source>
</reference>
<dbReference type="HOGENOM" id="CLU_166075_1_2_4"/>
<keyword evidence="1 4" id="KW-0639">Primosome</keyword>
<comment type="similarity">
    <text evidence="4">Belongs to the PriB family.</text>
</comment>
<dbReference type="GO" id="GO:0003697">
    <property type="term" value="F:single-stranded DNA binding"/>
    <property type="evidence" value="ECO:0007669"/>
    <property type="project" value="UniProtKB-UniRule"/>
</dbReference>
<dbReference type="InterPro" id="IPR023646">
    <property type="entry name" value="Prisomal_replication_PriB"/>
</dbReference>
<comment type="function">
    <text evidence="4">Involved in the restart of stalled replication forks, which reloads the replicative helicase on sites other than the origin of replication; the PriA-PriB pathway is the major replication restart pathway. During primosome assembly it facilitates complex formation between PriA and DnaT on DNA; stabilizes PriA on DNA. Stimulates the DNA unwinding activity of PriA helicase.</text>
</comment>
<evidence type="ECO:0000313" key="6">
    <source>
        <dbReference type="Proteomes" id="UP000002372"/>
    </source>
</evidence>
<sequence>MNSGQINRLELQGILAERGELRYTPAGIEALDFVLQHQSTQSEADMPCEVQLQIGCVGFGKIAHEMHRLSPGVLLQVSGFLRASRRGSRQMKLHVTQYIEV</sequence>
<proteinExistence type="inferred from homology"/>
<keyword evidence="2 4" id="KW-0235">DNA replication</keyword>
<dbReference type="PROSITE" id="PS50935">
    <property type="entry name" value="SSB"/>
    <property type="match status" value="1"/>
</dbReference>
<accession>D6CUW0</accession>
<dbReference type="NCBIfam" id="TIGR04418">
    <property type="entry name" value="PriB_gamma"/>
    <property type="match status" value="1"/>
</dbReference>
<dbReference type="PIRSF" id="PIRSF003135">
    <property type="entry name" value="Primosomal_n"/>
    <property type="match status" value="1"/>
</dbReference>